<evidence type="ECO:0000256" key="3">
    <source>
        <dbReference type="ARBA" id="ARBA00023163"/>
    </source>
</evidence>
<comment type="caution">
    <text evidence="8">The sequence shown here is derived from an EMBL/GenBank/DDBJ whole genome shotgun (WGS) entry which is preliminary data.</text>
</comment>
<evidence type="ECO:0000256" key="1">
    <source>
        <dbReference type="ARBA" id="ARBA00023015"/>
    </source>
</evidence>
<accession>A0A2W4JLN9</accession>
<dbReference type="EMBL" id="QGUI01000186">
    <property type="protein sequence ID" value="PZM99148.1"/>
    <property type="molecule type" value="Genomic_DNA"/>
</dbReference>
<reference evidence="7" key="4">
    <citation type="submission" date="2023-08" db="EMBL/GenBank/DDBJ databases">
        <authorList>
            <person name="Guima S.E.S."/>
            <person name="Martins L.F."/>
            <person name="Silva A.M."/>
            <person name="Setubal J.C."/>
        </authorList>
    </citation>
    <scope>NUCLEOTIDE SEQUENCE</scope>
    <source>
        <strain evidence="7">ZC4RG45</strain>
    </source>
</reference>
<evidence type="ECO:0000256" key="4">
    <source>
        <dbReference type="SAM" id="MobiDB-lite"/>
    </source>
</evidence>
<dbReference type="InterPro" id="IPR047640">
    <property type="entry name" value="RpiR-like"/>
</dbReference>
<feature type="domain" description="SIS" evidence="6">
    <location>
        <begin position="137"/>
        <end position="277"/>
    </location>
</feature>
<dbReference type="PANTHER" id="PTHR30514:SF1">
    <property type="entry name" value="HTH-TYPE TRANSCRIPTIONAL REGULATOR HEXR-RELATED"/>
    <property type="match status" value="1"/>
</dbReference>
<reference evidence="8" key="2">
    <citation type="submission" date="2018-05" db="EMBL/GenBank/DDBJ databases">
        <authorList>
            <person name="Lanie J.A."/>
            <person name="Ng W.-L."/>
            <person name="Kazmierczak K.M."/>
            <person name="Andrzejewski T.M."/>
            <person name="Davidsen T.M."/>
            <person name="Wayne K.J."/>
            <person name="Tettelin H."/>
            <person name="Glass J.I."/>
            <person name="Rusch D."/>
            <person name="Podicherti R."/>
            <person name="Tsui H.-C.T."/>
            <person name="Winkler M.E."/>
        </authorList>
    </citation>
    <scope>NUCLEOTIDE SEQUENCE</scope>
    <source>
        <strain evidence="8">ZC4RG45</strain>
    </source>
</reference>
<dbReference type="InterPro" id="IPR035472">
    <property type="entry name" value="RpiR-like_SIS"/>
</dbReference>
<evidence type="ECO:0000313" key="9">
    <source>
        <dbReference type="Proteomes" id="UP000249324"/>
    </source>
</evidence>
<dbReference type="InterPro" id="IPR000281">
    <property type="entry name" value="HTH_RpiR"/>
</dbReference>
<keyword evidence="1" id="KW-0805">Transcription regulation</keyword>
<dbReference type="Proteomes" id="UP000249324">
    <property type="component" value="Unassembled WGS sequence"/>
</dbReference>
<dbReference type="InterPro" id="IPR046348">
    <property type="entry name" value="SIS_dom_sf"/>
</dbReference>
<protein>
    <submittedName>
        <fullName evidence="8">MurR/RpiR family transcriptional regulator</fullName>
    </submittedName>
</protein>
<dbReference type="EMBL" id="QGUI02000142">
    <property type="protein sequence ID" value="MFO7192899.1"/>
    <property type="molecule type" value="Genomic_DNA"/>
</dbReference>
<dbReference type="CDD" id="cd05013">
    <property type="entry name" value="SIS_RpiR"/>
    <property type="match status" value="1"/>
</dbReference>
<evidence type="ECO:0000313" key="8">
    <source>
        <dbReference type="EMBL" id="PZM99148.1"/>
    </source>
</evidence>
<dbReference type="GO" id="GO:1901135">
    <property type="term" value="P:carbohydrate derivative metabolic process"/>
    <property type="evidence" value="ECO:0007669"/>
    <property type="project" value="InterPro"/>
</dbReference>
<dbReference type="InterPro" id="IPR009057">
    <property type="entry name" value="Homeodomain-like_sf"/>
</dbReference>
<dbReference type="GO" id="GO:0097367">
    <property type="term" value="F:carbohydrate derivative binding"/>
    <property type="evidence" value="ECO:0007669"/>
    <property type="project" value="InterPro"/>
</dbReference>
<feature type="region of interest" description="Disordered" evidence="4">
    <location>
        <begin position="286"/>
        <end position="316"/>
    </location>
</feature>
<dbReference type="Pfam" id="PF01380">
    <property type="entry name" value="SIS"/>
    <property type="match status" value="1"/>
</dbReference>
<name>A0A2W4JLN9_9PSEU</name>
<sequence>MDTPFFDGNDADVGPLVRIRSLLPGLARAEQRVAKVVLEDPSAVATRSITEVAMAAGTSETTVTRFCKAIGVGGYPQLRIALAADAARMQARVSQMYGGTIELDDDMATVINKVTFADARAIEDTASQLSPTAVSRAADALAAAGRIDIYGVGASSLVANELQHKLHRLSKISFAWSDTHLMLTSAGVLTSDDVAIAISHSGATTDVLEALRAAKERGATTVAVTNFPQSPVASLADHVLTTAARETTFRSGSAASRIAQLTVIDCLFVGVAQRLGPAAAAALDPAKDATGTHRLGVRQDRRRKRPHPLKPDHLRR</sequence>
<evidence type="ECO:0000313" key="7">
    <source>
        <dbReference type="EMBL" id="MFO7192899.1"/>
    </source>
</evidence>
<proteinExistence type="predicted"/>
<evidence type="ECO:0000259" key="5">
    <source>
        <dbReference type="PROSITE" id="PS51071"/>
    </source>
</evidence>
<reference evidence="7" key="1">
    <citation type="submission" date="2018-05" db="EMBL/GenBank/DDBJ databases">
        <authorList>
            <person name="Moura L."/>
            <person name="Setubal J.C."/>
        </authorList>
    </citation>
    <scope>NUCLEOTIDE SEQUENCE</scope>
    <source>
        <strain evidence="7">ZC4RG45</strain>
    </source>
</reference>
<evidence type="ECO:0000259" key="6">
    <source>
        <dbReference type="PROSITE" id="PS51464"/>
    </source>
</evidence>
<dbReference type="AlphaFoldDB" id="A0A2W4JLN9"/>
<dbReference type="InterPro" id="IPR036388">
    <property type="entry name" value="WH-like_DNA-bd_sf"/>
</dbReference>
<keyword evidence="3" id="KW-0804">Transcription</keyword>
<dbReference type="Gene3D" id="3.40.50.10490">
    <property type="entry name" value="Glucose-6-phosphate isomerase like protein, domain 1"/>
    <property type="match status" value="1"/>
</dbReference>
<reference evidence="7 9" key="3">
    <citation type="journal article" date="2021" name="BMC Genomics">
        <title>Genome-resolved metagenome and metatranscriptome analyses of thermophilic composting reveal key bacterial players and their metabolic interactions.</title>
        <authorList>
            <person name="Braga L.P.P."/>
            <person name="Pereira R.V."/>
            <person name="Martins L.F."/>
            <person name="Moura L.M.S."/>
            <person name="Sanchez F.B."/>
            <person name="Patane J.S.L."/>
            <person name="da Silva A.M."/>
            <person name="Setubal J.C."/>
        </authorList>
    </citation>
    <scope>NUCLEOTIDE SEQUENCE [LARGE SCALE GENOMIC DNA]</scope>
    <source>
        <strain evidence="7">ZC4RG45</strain>
    </source>
</reference>
<dbReference type="PROSITE" id="PS51464">
    <property type="entry name" value="SIS"/>
    <property type="match status" value="1"/>
</dbReference>
<dbReference type="SUPFAM" id="SSF46689">
    <property type="entry name" value="Homeodomain-like"/>
    <property type="match status" value="1"/>
</dbReference>
<dbReference type="STRING" id="1111738.GCA_000427905_01234"/>
<dbReference type="GO" id="GO:0003677">
    <property type="term" value="F:DNA binding"/>
    <property type="evidence" value="ECO:0007669"/>
    <property type="project" value="UniProtKB-KW"/>
</dbReference>
<dbReference type="SUPFAM" id="SSF53697">
    <property type="entry name" value="SIS domain"/>
    <property type="match status" value="1"/>
</dbReference>
<organism evidence="8">
    <name type="scientific">Thermocrispum agreste</name>
    <dbReference type="NCBI Taxonomy" id="37925"/>
    <lineage>
        <taxon>Bacteria</taxon>
        <taxon>Bacillati</taxon>
        <taxon>Actinomycetota</taxon>
        <taxon>Actinomycetes</taxon>
        <taxon>Pseudonocardiales</taxon>
        <taxon>Pseudonocardiaceae</taxon>
        <taxon>Thermocrispum</taxon>
    </lineage>
</organism>
<dbReference type="PANTHER" id="PTHR30514">
    <property type="entry name" value="GLUCOKINASE"/>
    <property type="match status" value="1"/>
</dbReference>
<keyword evidence="2" id="KW-0238">DNA-binding</keyword>
<dbReference type="Pfam" id="PF01418">
    <property type="entry name" value="HTH_6"/>
    <property type="match status" value="1"/>
</dbReference>
<dbReference type="Gene3D" id="1.10.10.10">
    <property type="entry name" value="Winged helix-like DNA-binding domain superfamily/Winged helix DNA-binding domain"/>
    <property type="match status" value="1"/>
</dbReference>
<evidence type="ECO:0000256" key="2">
    <source>
        <dbReference type="ARBA" id="ARBA00023125"/>
    </source>
</evidence>
<gene>
    <name evidence="7" type="ORF">DIU77_011710</name>
    <name evidence="8" type="ORF">DIU77_06425</name>
</gene>
<dbReference type="InterPro" id="IPR001347">
    <property type="entry name" value="SIS_dom"/>
</dbReference>
<dbReference type="GO" id="GO:0003700">
    <property type="term" value="F:DNA-binding transcription factor activity"/>
    <property type="evidence" value="ECO:0007669"/>
    <property type="project" value="InterPro"/>
</dbReference>
<dbReference type="PROSITE" id="PS51071">
    <property type="entry name" value="HTH_RPIR"/>
    <property type="match status" value="1"/>
</dbReference>
<feature type="domain" description="HTH rpiR-type" evidence="5">
    <location>
        <begin position="13"/>
        <end position="89"/>
    </location>
</feature>